<dbReference type="Pfam" id="PF10077">
    <property type="entry name" value="DUF2314"/>
    <property type="match status" value="1"/>
</dbReference>
<dbReference type="PROSITE" id="PS51257">
    <property type="entry name" value="PROKAR_LIPOPROTEIN"/>
    <property type="match status" value="1"/>
</dbReference>
<evidence type="ECO:0000256" key="1">
    <source>
        <dbReference type="SAM" id="SignalP"/>
    </source>
</evidence>
<keyword evidence="1" id="KW-0732">Signal</keyword>
<dbReference type="InterPro" id="IPR018756">
    <property type="entry name" value="DUF2314"/>
</dbReference>
<evidence type="ECO:0000259" key="2">
    <source>
        <dbReference type="Pfam" id="PF10077"/>
    </source>
</evidence>
<dbReference type="OrthoDB" id="884440at2"/>
<evidence type="ECO:0000313" key="4">
    <source>
        <dbReference type="Proteomes" id="UP000273500"/>
    </source>
</evidence>
<comment type="caution">
    <text evidence="3">The sequence shown here is derived from an EMBL/GenBank/DDBJ whole genome shotgun (WGS) entry which is preliminary data.</text>
</comment>
<evidence type="ECO:0000313" key="3">
    <source>
        <dbReference type="EMBL" id="RSK47335.1"/>
    </source>
</evidence>
<keyword evidence="4" id="KW-1185">Reference proteome</keyword>
<organism evidence="3 4">
    <name type="scientific">Hymenobacter rigui</name>
    <dbReference type="NCBI Taxonomy" id="334424"/>
    <lineage>
        <taxon>Bacteria</taxon>
        <taxon>Pseudomonadati</taxon>
        <taxon>Bacteroidota</taxon>
        <taxon>Cytophagia</taxon>
        <taxon>Cytophagales</taxon>
        <taxon>Hymenobacteraceae</taxon>
        <taxon>Hymenobacter</taxon>
    </lineage>
</organism>
<proteinExistence type="predicted"/>
<feature type="signal peptide" evidence="1">
    <location>
        <begin position="1"/>
        <end position="31"/>
    </location>
</feature>
<protein>
    <submittedName>
        <fullName evidence="3">DUF2314 domain-containing protein</fullName>
    </submittedName>
</protein>
<dbReference type="Proteomes" id="UP000273500">
    <property type="component" value="Unassembled WGS sequence"/>
</dbReference>
<accession>A0A3R9MQ01</accession>
<feature type="domain" description="DUF2314" evidence="2">
    <location>
        <begin position="50"/>
        <end position="174"/>
    </location>
</feature>
<dbReference type="AlphaFoldDB" id="A0A3R9MQ01"/>
<sequence length="177" mass="20018">MKHLINRRLSLRYHLMVLGMAAFLLGSCQHAGKETGWDAKKQMYFAKTDDPEMAEAIRQSRETVNQFLTALASGDTTAYNFGVKAAFPIPDGTNEHIWLTDIRANGDSIIGVIDNQPDVITAVKFGQQVAIHKDSITDWNYTKNGKLIGGYSIRLMRRRMSKEEQAEFDKQMSFTIE</sequence>
<dbReference type="EMBL" id="RWIT01000009">
    <property type="protein sequence ID" value="RSK47335.1"/>
    <property type="molecule type" value="Genomic_DNA"/>
</dbReference>
<name>A0A3R9MQ01_9BACT</name>
<reference evidence="3 4" key="1">
    <citation type="submission" date="2018-12" db="EMBL/GenBank/DDBJ databases">
        <authorList>
            <person name="Feng G."/>
            <person name="Zhu H."/>
        </authorList>
    </citation>
    <scope>NUCLEOTIDE SEQUENCE [LARGE SCALE GENOMIC DNA]</scope>
    <source>
        <strain evidence="3 4">KCTC 12533</strain>
    </source>
</reference>
<gene>
    <name evidence="3" type="ORF">EI291_15575</name>
</gene>
<feature type="chain" id="PRO_5018617141" evidence="1">
    <location>
        <begin position="32"/>
        <end position="177"/>
    </location>
</feature>